<proteinExistence type="predicted"/>
<keyword evidence="2" id="KW-1185">Reference proteome</keyword>
<evidence type="ECO:0000313" key="1">
    <source>
        <dbReference type="EMBL" id="MFC5993534.1"/>
    </source>
</evidence>
<dbReference type="RefSeq" id="WP_379583192.1">
    <property type="nucleotide sequence ID" value="NZ_JBHSQW010000009.1"/>
</dbReference>
<evidence type="ECO:0008006" key="3">
    <source>
        <dbReference type="Google" id="ProtNLM"/>
    </source>
</evidence>
<gene>
    <name evidence="1" type="ORF">ACFQE5_04800</name>
</gene>
<comment type="caution">
    <text evidence="1">The sequence shown here is derived from an EMBL/GenBank/DDBJ whole genome shotgun (WGS) entry which is preliminary data.</text>
</comment>
<dbReference type="Proteomes" id="UP001596302">
    <property type="component" value="Unassembled WGS sequence"/>
</dbReference>
<accession>A0ABW1IZ87</accession>
<evidence type="ECO:0000313" key="2">
    <source>
        <dbReference type="Proteomes" id="UP001596302"/>
    </source>
</evidence>
<sequence>MTTRPDPDSGPGDAPSGYRCRRGHRCPHRAHADGVGLVGAAIAHPGLCTRDRQLLRQALDELPELWVALRQLITPTTTASTGGPTSGSKTPPLPLRVAPLLVADRIHTELTDWETLVRARTNMRAPRPPAVPDTVHPDDATTYRAAWDVGRAAQLLATATPILLTLEPRELLRWDPDGTRRTLRTLDGVDAACELLNLHQLAVHTAGRDRLVHYLVQPCPRCEHQTLRRDNGDDKVTCATCAAQWPEERYAFFARILLDDLDWAARCDHCDPRGYLPNGRPCPHPDLATAPEEPAA</sequence>
<name>A0ABW1IZ87_9PSEU</name>
<reference evidence="2" key="1">
    <citation type="journal article" date="2019" name="Int. J. Syst. Evol. Microbiol.">
        <title>The Global Catalogue of Microorganisms (GCM) 10K type strain sequencing project: providing services to taxonomists for standard genome sequencing and annotation.</title>
        <authorList>
            <consortium name="The Broad Institute Genomics Platform"/>
            <consortium name="The Broad Institute Genome Sequencing Center for Infectious Disease"/>
            <person name="Wu L."/>
            <person name="Ma J."/>
        </authorList>
    </citation>
    <scope>NUCLEOTIDE SEQUENCE [LARGE SCALE GENOMIC DNA]</scope>
    <source>
        <strain evidence="2">CCM 8391</strain>
    </source>
</reference>
<protein>
    <recommendedName>
        <fullName evidence="3">TniQ protein</fullName>
    </recommendedName>
</protein>
<dbReference type="EMBL" id="JBHSQW010000009">
    <property type="protein sequence ID" value="MFC5993534.1"/>
    <property type="molecule type" value="Genomic_DNA"/>
</dbReference>
<organism evidence="1 2">
    <name type="scientific">Pseudonocardia hispaniensis</name>
    <dbReference type="NCBI Taxonomy" id="904933"/>
    <lineage>
        <taxon>Bacteria</taxon>
        <taxon>Bacillati</taxon>
        <taxon>Actinomycetota</taxon>
        <taxon>Actinomycetes</taxon>
        <taxon>Pseudonocardiales</taxon>
        <taxon>Pseudonocardiaceae</taxon>
        <taxon>Pseudonocardia</taxon>
    </lineage>
</organism>